<sequence>MMAELVGKGIDDGTATGIADEHTSGVIDILQFIVKDAPCHEPGFMIHIKVKGQNPCGAKIGDIQLDGLILDIKFLICDIGAGKPYETGFFTGIMKVRDYFLISSVNLGIVELEKNTGRISISIAGRYLGGNAL</sequence>
<evidence type="ECO:0000313" key="1">
    <source>
        <dbReference type="EMBL" id="TYZ27329.1"/>
    </source>
</evidence>
<accession>A0A5D6WJQ2</accession>
<evidence type="ECO:0000313" key="2">
    <source>
        <dbReference type="Proteomes" id="UP000322783"/>
    </source>
</evidence>
<protein>
    <submittedName>
        <fullName evidence="1">Uncharacterized protein</fullName>
    </submittedName>
</protein>
<organism evidence="1 2">
    <name type="scientific">Selenomonas caprae</name>
    <dbReference type="NCBI Taxonomy" id="2606905"/>
    <lineage>
        <taxon>Bacteria</taxon>
        <taxon>Bacillati</taxon>
        <taxon>Bacillota</taxon>
        <taxon>Negativicutes</taxon>
        <taxon>Selenomonadales</taxon>
        <taxon>Selenomonadaceae</taxon>
        <taxon>Selenomonas</taxon>
    </lineage>
</organism>
<dbReference type="EMBL" id="VTOZ01000028">
    <property type="protein sequence ID" value="TYZ27329.1"/>
    <property type="molecule type" value="Genomic_DNA"/>
</dbReference>
<dbReference type="AlphaFoldDB" id="A0A5D6WJQ2"/>
<name>A0A5D6WJQ2_9FIRM</name>
<reference evidence="1 2" key="1">
    <citation type="submission" date="2019-08" db="EMBL/GenBank/DDBJ databases">
        <title>Selenomonas sp. mPRGC5 and Selenomonas sp. mPRGC8 isolated from ruminal fluid of dairy goat (Capra hircus).</title>
        <authorList>
            <person name="Poothong S."/>
            <person name="Nuengjamnong C."/>
            <person name="Tanasupawat S."/>
        </authorList>
    </citation>
    <scope>NUCLEOTIDE SEQUENCE [LARGE SCALE GENOMIC DNA]</scope>
    <source>
        <strain evidence="2">mPRGC8</strain>
    </source>
</reference>
<keyword evidence="2" id="KW-1185">Reference proteome</keyword>
<gene>
    <name evidence="1" type="ORF">FZ041_11600</name>
</gene>
<proteinExistence type="predicted"/>
<dbReference type="Proteomes" id="UP000322783">
    <property type="component" value="Unassembled WGS sequence"/>
</dbReference>
<comment type="caution">
    <text evidence="1">The sequence shown here is derived from an EMBL/GenBank/DDBJ whole genome shotgun (WGS) entry which is preliminary data.</text>
</comment>